<accession>A0A1E5FZV3</accession>
<dbReference type="STRING" id="766136.BHF68_09510"/>
<evidence type="ECO:0000256" key="1">
    <source>
        <dbReference type="SAM" id="Phobius"/>
    </source>
</evidence>
<dbReference type="AlphaFoldDB" id="A0A1E5FZV3"/>
<evidence type="ECO:0000313" key="3">
    <source>
        <dbReference type="Proteomes" id="UP000094296"/>
    </source>
</evidence>
<gene>
    <name evidence="2" type="ORF">BHF68_09510</name>
</gene>
<comment type="caution">
    <text evidence="2">The sequence shown here is derived from an EMBL/GenBank/DDBJ whole genome shotgun (WGS) entry which is preliminary data.</text>
</comment>
<protein>
    <submittedName>
        <fullName evidence="2">Uncharacterized protein</fullName>
    </submittedName>
</protein>
<dbReference type="OrthoDB" id="1756190at2"/>
<feature type="transmembrane region" description="Helical" evidence="1">
    <location>
        <begin position="12"/>
        <end position="32"/>
    </location>
</feature>
<keyword evidence="3" id="KW-1185">Reference proteome</keyword>
<dbReference type="EMBL" id="MIJE01000033">
    <property type="protein sequence ID" value="OEF95979.1"/>
    <property type="molecule type" value="Genomic_DNA"/>
</dbReference>
<name>A0A1E5FZV3_9FIRM</name>
<keyword evidence="1" id="KW-1133">Transmembrane helix</keyword>
<evidence type="ECO:0000313" key="2">
    <source>
        <dbReference type="EMBL" id="OEF95979.1"/>
    </source>
</evidence>
<organism evidence="2 3">
    <name type="scientific">Desulfuribacillus alkaliarsenatis</name>
    <dbReference type="NCBI Taxonomy" id="766136"/>
    <lineage>
        <taxon>Bacteria</taxon>
        <taxon>Bacillati</taxon>
        <taxon>Bacillota</taxon>
        <taxon>Desulfuribacillia</taxon>
        <taxon>Desulfuribacillales</taxon>
        <taxon>Desulfuribacillaceae</taxon>
        <taxon>Desulfuribacillus</taxon>
    </lineage>
</organism>
<dbReference type="RefSeq" id="WP_069643899.1">
    <property type="nucleotide sequence ID" value="NZ_MIJE01000033.1"/>
</dbReference>
<dbReference type="Proteomes" id="UP000094296">
    <property type="component" value="Unassembled WGS sequence"/>
</dbReference>
<proteinExistence type="predicted"/>
<reference evidence="2 3" key="1">
    <citation type="submission" date="2016-09" db="EMBL/GenBank/DDBJ databases">
        <title>Draft genome sequence for the type strain of Desulfuribacillus alkaliarsenatis AHT28, an obligately anaerobic, sulfidogenic bacterium isolated from Russian soda lake sediments.</title>
        <authorList>
            <person name="Abin C.A."/>
            <person name="Hollibaugh J.T."/>
        </authorList>
    </citation>
    <scope>NUCLEOTIDE SEQUENCE [LARGE SCALE GENOMIC DNA]</scope>
    <source>
        <strain evidence="2 3">AHT28</strain>
    </source>
</reference>
<keyword evidence="1" id="KW-0812">Transmembrane</keyword>
<keyword evidence="1" id="KW-0472">Membrane</keyword>
<sequence>MTRLLKSSIAKIIMAIVLLFLLVWGAISLYYYNQHVVTIKKFPIGERFETSDGIVFIHSIELHNFDRKFDLDNPKVDFFFNKLLPITPKRFHMTVGKVFWFYNKPYNFELSTNKDVPGKIMTLNGLYVPINDDVESLYNIISADVVVEQTGYFLTGRQTGLKRFMSSNIFAFHSRDRFFVNGYDPDSNEQLIIRILDKITDETHQIKIQPQWLTKKYNYFNRPPEQYSFTPENTISEFISAAVYSDDINSAKALIHPDIQDFPWGQINHNMWSLTRTSEIYYQDRHLGYKDVFEKKILFGNLYSSDFNAIAEQSFYITQHDKEWRLIDIGSLIERDI</sequence>